<evidence type="ECO:0000256" key="2">
    <source>
        <dbReference type="SAM" id="MobiDB-lite"/>
    </source>
</evidence>
<dbReference type="STRING" id="870435.A0A0C3NL17"/>
<dbReference type="Proteomes" id="UP000054217">
    <property type="component" value="Unassembled WGS sequence"/>
</dbReference>
<organism evidence="3 4">
    <name type="scientific">Pisolithus tinctorius Marx 270</name>
    <dbReference type="NCBI Taxonomy" id="870435"/>
    <lineage>
        <taxon>Eukaryota</taxon>
        <taxon>Fungi</taxon>
        <taxon>Dikarya</taxon>
        <taxon>Basidiomycota</taxon>
        <taxon>Agaricomycotina</taxon>
        <taxon>Agaricomycetes</taxon>
        <taxon>Agaricomycetidae</taxon>
        <taxon>Boletales</taxon>
        <taxon>Sclerodermatineae</taxon>
        <taxon>Pisolithaceae</taxon>
        <taxon>Pisolithus</taxon>
    </lineage>
</organism>
<reference evidence="3 4" key="1">
    <citation type="submission" date="2014-04" db="EMBL/GenBank/DDBJ databases">
        <authorList>
            <consortium name="DOE Joint Genome Institute"/>
            <person name="Kuo A."/>
            <person name="Kohler A."/>
            <person name="Costa M.D."/>
            <person name="Nagy L.G."/>
            <person name="Floudas D."/>
            <person name="Copeland A."/>
            <person name="Barry K.W."/>
            <person name="Cichocki N."/>
            <person name="Veneault-Fourrey C."/>
            <person name="LaButti K."/>
            <person name="Lindquist E.A."/>
            <person name="Lipzen A."/>
            <person name="Lundell T."/>
            <person name="Morin E."/>
            <person name="Murat C."/>
            <person name="Sun H."/>
            <person name="Tunlid A."/>
            <person name="Henrissat B."/>
            <person name="Grigoriev I.V."/>
            <person name="Hibbett D.S."/>
            <person name="Martin F."/>
            <person name="Nordberg H.P."/>
            <person name="Cantor M.N."/>
            <person name="Hua S.X."/>
        </authorList>
    </citation>
    <scope>NUCLEOTIDE SEQUENCE [LARGE SCALE GENOMIC DNA]</scope>
    <source>
        <strain evidence="3 4">Marx 270</strain>
    </source>
</reference>
<feature type="region of interest" description="Disordered" evidence="2">
    <location>
        <begin position="144"/>
        <end position="172"/>
    </location>
</feature>
<feature type="compositionally biased region" description="Acidic residues" evidence="2">
    <location>
        <begin position="288"/>
        <end position="305"/>
    </location>
</feature>
<keyword evidence="1" id="KW-0175">Coiled coil</keyword>
<accession>A0A0C3NL17</accession>
<evidence type="ECO:0000256" key="1">
    <source>
        <dbReference type="SAM" id="Coils"/>
    </source>
</evidence>
<feature type="region of interest" description="Disordered" evidence="2">
    <location>
        <begin position="279"/>
        <end position="305"/>
    </location>
</feature>
<name>A0A0C3NL17_PISTI</name>
<sequence>MSTSRPTTTADNNSEGQAMVNWTQVLDDAIKYNTDDEQEMMRAKAKERKQCKWEEQARLEAKRAEREKAEAERAVWEAEQERACEEEEKHRAKEEKEADCTCCAWAQTVCEFIIDSNKKCVACMRCNLLKGKCCWPGDGKDTEAGPKAMGKVGKGKKRKADKENAKARPSNQKWVKMSMRVTEILDLNEPEAGRSRLREAGADRYSGLEDKLKRLIDAAGLIANNLASLFELHETAVENSGSITNALKSILNESYGFRMAVSPSDSGLSELDSDKLHKEAEWLKTHGEDEEEESKGEDESMAEAE</sequence>
<gene>
    <name evidence="3" type="ORF">M404DRAFT_33652</name>
</gene>
<evidence type="ECO:0000313" key="3">
    <source>
        <dbReference type="EMBL" id="KIN95998.1"/>
    </source>
</evidence>
<reference evidence="4" key="2">
    <citation type="submission" date="2015-01" db="EMBL/GenBank/DDBJ databases">
        <title>Evolutionary Origins and Diversification of the Mycorrhizal Mutualists.</title>
        <authorList>
            <consortium name="DOE Joint Genome Institute"/>
            <consortium name="Mycorrhizal Genomics Consortium"/>
            <person name="Kohler A."/>
            <person name="Kuo A."/>
            <person name="Nagy L.G."/>
            <person name="Floudas D."/>
            <person name="Copeland A."/>
            <person name="Barry K.W."/>
            <person name="Cichocki N."/>
            <person name="Veneault-Fourrey C."/>
            <person name="LaButti K."/>
            <person name="Lindquist E.A."/>
            <person name="Lipzen A."/>
            <person name="Lundell T."/>
            <person name="Morin E."/>
            <person name="Murat C."/>
            <person name="Riley R."/>
            <person name="Ohm R."/>
            <person name="Sun H."/>
            <person name="Tunlid A."/>
            <person name="Henrissat B."/>
            <person name="Grigoriev I.V."/>
            <person name="Hibbett D.S."/>
            <person name="Martin F."/>
        </authorList>
    </citation>
    <scope>NUCLEOTIDE SEQUENCE [LARGE SCALE GENOMIC DNA]</scope>
    <source>
        <strain evidence="4">Marx 270</strain>
    </source>
</reference>
<evidence type="ECO:0000313" key="4">
    <source>
        <dbReference type="Proteomes" id="UP000054217"/>
    </source>
</evidence>
<dbReference type="HOGENOM" id="CLU_048923_0_0_1"/>
<protein>
    <submittedName>
        <fullName evidence="3">Uncharacterized protein</fullName>
    </submittedName>
</protein>
<proteinExistence type="predicted"/>
<dbReference type="AlphaFoldDB" id="A0A0C3NL17"/>
<dbReference type="InParanoid" id="A0A0C3NL17"/>
<feature type="coiled-coil region" evidence="1">
    <location>
        <begin position="52"/>
        <end position="97"/>
    </location>
</feature>
<keyword evidence="4" id="KW-1185">Reference proteome</keyword>
<dbReference type="EMBL" id="KN832055">
    <property type="protein sequence ID" value="KIN95998.1"/>
    <property type="molecule type" value="Genomic_DNA"/>
</dbReference>
<dbReference type="OrthoDB" id="2705551at2759"/>